<dbReference type="EMBL" id="AP023189">
    <property type="protein sequence ID" value="BCG25454.1"/>
    <property type="molecule type" value="Genomic_DNA"/>
</dbReference>
<keyword evidence="1" id="KW-0472">Membrane</keyword>
<evidence type="ECO:0000256" key="1">
    <source>
        <dbReference type="SAM" id="Phobius"/>
    </source>
</evidence>
<proteinExistence type="predicted"/>
<keyword evidence="1" id="KW-1133">Transmembrane helix</keyword>
<dbReference type="Proteomes" id="UP001054892">
    <property type="component" value="Unassembled WGS sequence"/>
</dbReference>
<feature type="transmembrane region" description="Helical" evidence="1">
    <location>
        <begin position="133"/>
        <end position="154"/>
    </location>
</feature>
<keyword evidence="1" id="KW-0812">Transmembrane</keyword>
<keyword evidence="6" id="KW-1185">Reference proteome</keyword>
<evidence type="ECO:0000259" key="2">
    <source>
        <dbReference type="Pfam" id="PF09925"/>
    </source>
</evidence>
<dbReference type="Pfam" id="PF09925">
    <property type="entry name" value="DUF2157"/>
    <property type="match status" value="1"/>
</dbReference>
<dbReference type="KEGG" id="ptw:TUM18999_36450"/>
<organism evidence="3 5">
    <name type="scientific">Pseudomonas tohonis</name>
    <dbReference type="NCBI Taxonomy" id="2725477"/>
    <lineage>
        <taxon>Bacteria</taxon>
        <taxon>Pseudomonadati</taxon>
        <taxon>Pseudomonadota</taxon>
        <taxon>Gammaproteobacteria</taxon>
        <taxon>Pseudomonadales</taxon>
        <taxon>Pseudomonadaceae</taxon>
        <taxon>Pseudomonas</taxon>
    </lineage>
</organism>
<feature type="transmembrane region" description="Helical" evidence="1">
    <location>
        <begin position="160"/>
        <end position="176"/>
    </location>
</feature>
<dbReference type="AlphaFoldDB" id="A0A6J4E915"/>
<evidence type="ECO:0000313" key="3">
    <source>
        <dbReference type="EMBL" id="BCG25454.1"/>
    </source>
</evidence>
<name>A0A6J4E915_9PSED</name>
<dbReference type="RefSeq" id="WP_173179097.1">
    <property type="nucleotide sequence ID" value="NZ_AP023189.1"/>
</dbReference>
<dbReference type="EMBL" id="BQKM01000011">
    <property type="protein sequence ID" value="GJN54538.1"/>
    <property type="molecule type" value="Genomic_DNA"/>
</dbReference>
<feature type="domain" description="DUF2157" evidence="2">
    <location>
        <begin position="64"/>
        <end position="181"/>
    </location>
</feature>
<evidence type="ECO:0000313" key="4">
    <source>
        <dbReference type="EMBL" id="GJN54538.1"/>
    </source>
</evidence>
<evidence type="ECO:0000313" key="5">
    <source>
        <dbReference type="Proteomes" id="UP000509383"/>
    </source>
</evidence>
<gene>
    <name evidence="3" type="ORF">TUM18999_36450</name>
    <name evidence="4" type="ORF">TUM20286_42900</name>
</gene>
<evidence type="ECO:0000313" key="6">
    <source>
        <dbReference type="Proteomes" id="UP001054892"/>
    </source>
</evidence>
<accession>A0A6J4E915</accession>
<feature type="transmembrane region" description="Helical" evidence="1">
    <location>
        <begin position="326"/>
        <end position="346"/>
    </location>
</feature>
<feature type="transmembrane region" description="Helical" evidence="1">
    <location>
        <begin position="243"/>
        <end position="262"/>
    </location>
</feature>
<dbReference type="Proteomes" id="UP000509383">
    <property type="component" value="Chromosome"/>
</dbReference>
<protein>
    <recommendedName>
        <fullName evidence="2">DUF2157 domain-containing protein</fullName>
    </recommendedName>
</protein>
<feature type="transmembrane region" description="Helical" evidence="1">
    <location>
        <begin position="274"/>
        <end position="292"/>
    </location>
</feature>
<sequence>MQPQNRDQAQQRADDIQAFQREAARLRQEQALPLDDAQMARLGEHHRRVLADFHGRFDIDPDKQARRLSLSMRIASLLGALALGASLLFFFYQFWGLLPENAQVAILVAAPLLGLALTWQVRRRDPSGYFSKLAAMLTFVAFVLDLVMLGQVFNITPSDRAFLAWGAFALLLAYGCDARLLLVAGLVCLMGFISARVGSWGGCYWLQVGERPENFLPAAVAVFLVPQFISQAGYAGFAATYRLVGLITLFLTLLVLANWGSASYLPGNHDLIEGGYQLAGFMLSALGIWLGVRRDWPEVVNGALTFFIIFLYTKLFDWWWELMPKYLFFLLLGLIAVLILLVLGRLRRSWLKEEERP</sequence>
<reference evidence="3 5" key="1">
    <citation type="submission" date="2020-05" db="EMBL/GenBank/DDBJ databases">
        <title>Characterization of novel class B3 metallo-beta-lactamase from novel Pseudomonas species.</title>
        <authorList>
            <person name="Yamada K."/>
            <person name="Aoki K."/>
            <person name="Ishii Y."/>
        </authorList>
    </citation>
    <scope>NUCLEOTIDE SEQUENCE [LARGE SCALE GENOMIC DNA]</scope>
    <source>
        <strain evidence="3 5">TUM18999</strain>
        <strain evidence="4 6">TUM20286</strain>
    </source>
</reference>
<dbReference type="InterPro" id="IPR018677">
    <property type="entry name" value="DUF2157"/>
</dbReference>
<feature type="transmembrane region" description="Helical" evidence="1">
    <location>
        <begin position="299"/>
        <end position="320"/>
    </location>
</feature>
<feature type="transmembrane region" description="Helical" evidence="1">
    <location>
        <begin position="101"/>
        <end position="121"/>
    </location>
</feature>
<feature type="transmembrane region" description="Helical" evidence="1">
    <location>
        <begin position="74"/>
        <end position="95"/>
    </location>
</feature>